<keyword evidence="1" id="KW-1133">Transmembrane helix</keyword>
<name>A0A226E613_FOLCA</name>
<proteinExistence type="predicted"/>
<sequence length="137" mass="15087">MQSGNERECFIVSYLLSTKKKKTWTMGMRMGGGVLFLPLVMMVLLLHCVSDQEVLGFNLEPKLPVIKREHGLDSFVPFKLSGGVVQELAGLTHLDGGLAIILSLVCEHPQVFVLDMCWAEGLRRGTGNISVMVANNK</sequence>
<organism evidence="2 3">
    <name type="scientific">Folsomia candida</name>
    <name type="common">Springtail</name>
    <dbReference type="NCBI Taxonomy" id="158441"/>
    <lineage>
        <taxon>Eukaryota</taxon>
        <taxon>Metazoa</taxon>
        <taxon>Ecdysozoa</taxon>
        <taxon>Arthropoda</taxon>
        <taxon>Hexapoda</taxon>
        <taxon>Collembola</taxon>
        <taxon>Entomobryomorpha</taxon>
        <taxon>Isotomoidea</taxon>
        <taxon>Isotomidae</taxon>
        <taxon>Proisotominae</taxon>
        <taxon>Folsomia</taxon>
    </lineage>
</organism>
<protein>
    <submittedName>
        <fullName evidence="2">Uncharacterized protein</fullName>
    </submittedName>
</protein>
<keyword evidence="1" id="KW-0812">Transmembrane</keyword>
<reference evidence="2 3" key="1">
    <citation type="submission" date="2015-12" db="EMBL/GenBank/DDBJ databases">
        <title>The genome of Folsomia candida.</title>
        <authorList>
            <person name="Faddeeva A."/>
            <person name="Derks M.F."/>
            <person name="Anvar Y."/>
            <person name="Smit S."/>
            <person name="Van Straalen N."/>
            <person name="Roelofs D."/>
        </authorList>
    </citation>
    <scope>NUCLEOTIDE SEQUENCE [LARGE SCALE GENOMIC DNA]</scope>
    <source>
        <strain evidence="2 3">VU population</strain>
        <tissue evidence="2">Whole body</tissue>
    </source>
</reference>
<keyword evidence="3" id="KW-1185">Reference proteome</keyword>
<keyword evidence="1" id="KW-0472">Membrane</keyword>
<evidence type="ECO:0000256" key="1">
    <source>
        <dbReference type="SAM" id="Phobius"/>
    </source>
</evidence>
<dbReference type="AlphaFoldDB" id="A0A226E613"/>
<dbReference type="OrthoDB" id="5317514at2759"/>
<comment type="caution">
    <text evidence="2">The sequence shown here is derived from an EMBL/GenBank/DDBJ whole genome shotgun (WGS) entry which is preliminary data.</text>
</comment>
<dbReference type="Proteomes" id="UP000198287">
    <property type="component" value="Unassembled WGS sequence"/>
</dbReference>
<evidence type="ECO:0000313" key="2">
    <source>
        <dbReference type="EMBL" id="OXA53095.1"/>
    </source>
</evidence>
<gene>
    <name evidence="2" type="ORF">Fcan01_12230</name>
</gene>
<feature type="transmembrane region" description="Helical" evidence="1">
    <location>
        <begin position="26"/>
        <end position="46"/>
    </location>
</feature>
<accession>A0A226E613</accession>
<dbReference type="EMBL" id="LNIX01000006">
    <property type="protein sequence ID" value="OXA53095.1"/>
    <property type="molecule type" value="Genomic_DNA"/>
</dbReference>
<evidence type="ECO:0000313" key="3">
    <source>
        <dbReference type="Proteomes" id="UP000198287"/>
    </source>
</evidence>